<feature type="transmembrane region" description="Helical" evidence="1">
    <location>
        <begin position="78"/>
        <end position="97"/>
    </location>
</feature>
<proteinExistence type="predicted"/>
<gene>
    <name evidence="2" type="ORF">C5Y98_23175</name>
</gene>
<dbReference type="RefSeq" id="WP_105357864.1">
    <property type="nucleotide sequence ID" value="NZ_PUIB01000024.1"/>
</dbReference>
<keyword evidence="1" id="KW-0472">Membrane</keyword>
<feature type="transmembrane region" description="Helical" evidence="1">
    <location>
        <begin position="49"/>
        <end position="72"/>
    </location>
</feature>
<keyword evidence="1" id="KW-1133">Transmembrane helix</keyword>
<sequence>MGDETLQLSSQFEAWANLVLAWVGFGTLTGLLAKAIMPGRDPGGPIATLAMGIGGSVIGCGILSLCFEGYHVSPLSPMGFAVATGGAFLILFFYRLLSGQVVDESQPAAPRRMRLYSSRRRPAHREPVDRY</sequence>
<comment type="caution">
    <text evidence="2">The sequence shown here is derived from an EMBL/GenBank/DDBJ whole genome shotgun (WGS) entry which is preliminary data.</text>
</comment>
<dbReference type="EMBL" id="PUIB01000024">
    <property type="protein sequence ID" value="PQO28689.1"/>
    <property type="molecule type" value="Genomic_DNA"/>
</dbReference>
<evidence type="ECO:0000313" key="2">
    <source>
        <dbReference type="EMBL" id="PQO28689.1"/>
    </source>
</evidence>
<evidence type="ECO:0000256" key="1">
    <source>
        <dbReference type="SAM" id="Phobius"/>
    </source>
</evidence>
<name>A0A2S8F952_9BACT</name>
<dbReference type="Proteomes" id="UP000239388">
    <property type="component" value="Unassembled WGS sequence"/>
</dbReference>
<evidence type="ECO:0000313" key="3">
    <source>
        <dbReference type="Proteomes" id="UP000239388"/>
    </source>
</evidence>
<reference evidence="2 3" key="1">
    <citation type="submission" date="2018-02" db="EMBL/GenBank/DDBJ databases">
        <title>Comparative genomes isolates from brazilian mangrove.</title>
        <authorList>
            <person name="Araujo J.E."/>
            <person name="Taketani R.G."/>
            <person name="Silva M.C.P."/>
            <person name="Loureco M.V."/>
            <person name="Andreote F.D."/>
        </authorList>
    </citation>
    <scope>NUCLEOTIDE SEQUENCE [LARGE SCALE GENOMIC DNA]</scope>
    <source>
        <strain evidence="2 3">NAP PRIS-MGV</strain>
    </source>
</reference>
<dbReference type="AlphaFoldDB" id="A0A2S8F952"/>
<protein>
    <submittedName>
        <fullName evidence="2">Transglycosylase</fullName>
    </submittedName>
</protein>
<feature type="transmembrane region" description="Helical" evidence="1">
    <location>
        <begin position="15"/>
        <end position="37"/>
    </location>
</feature>
<keyword evidence="1" id="KW-0812">Transmembrane</keyword>
<accession>A0A2S8F952</accession>
<dbReference type="OrthoDB" id="9811343at2"/>
<organism evidence="2 3">
    <name type="scientific">Blastopirellula marina</name>
    <dbReference type="NCBI Taxonomy" id="124"/>
    <lineage>
        <taxon>Bacteria</taxon>
        <taxon>Pseudomonadati</taxon>
        <taxon>Planctomycetota</taxon>
        <taxon>Planctomycetia</taxon>
        <taxon>Pirellulales</taxon>
        <taxon>Pirellulaceae</taxon>
        <taxon>Blastopirellula</taxon>
    </lineage>
</organism>